<organism evidence="4 5">
    <name type="scientific">Eucalyptus globulus</name>
    <name type="common">Tasmanian blue gum</name>
    <dbReference type="NCBI Taxonomy" id="34317"/>
    <lineage>
        <taxon>Eukaryota</taxon>
        <taxon>Viridiplantae</taxon>
        <taxon>Streptophyta</taxon>
        <taxon>Embryophyta</taxon>
        <taxon>Tracheophyta</taxon>
        <taxon>Spermatophyta</taxon>
        <taxon>Magnoliopsida</taxon>
        <taxon>eudicotyledons</taxon>
        <taxon>Gunneridae</taxon>
        <taxon>Pentapetalae</taxon>
        <taxon>rosids</taxon>
        <taxon>malvids</taxon>
        <taxon>Myrtales</taxon>
        <taxon>Myrtaceae</taxon>
        <taxon>Myrtoideae</taxon>
        <taxon>Eucalypteae</taxon>
        <taxon>Eucalyptus</taxon>
    </lineage>
</organism>
<proteinExistence type="inferred from homology"/>
<dbReference type="PANTHER" id="PTHR31623:SF79">
    <property type="entry name" value="SALUTARIDINOL 7-O-ACETYLTRANSFERASE"/>
    <property type="match status" value="1"/>
</dbReference>
<comment type="caution">
    <text evidence="4">The sequence shown here is derived from an EMBL/GenBank/DDBJ whole genome shotgun (WGS) entry which is preliminary data.</text>
</comment>
<name>A0ABD3L322_EUCGL</name>
<evidence type="ECO:0000256" key="2">
    <source>
        <dbReference type="ARBA" id="ARBA00022679"/>
    </source>
</evidence>
<evidence type="ECO:0000256" key="3">
    <source>
        <dbReference type="ARBA" id="ARBA00023315"/>
    </source>
</evidence>
<accession>A0ABD3L322</accession>
<dbReference type="GO" id="GO:0016746">
    <property type="term" value="F:acyltransferase activity"/>
    <property type="evidence" value="ECO:0007669"/>
    <property type="project" value="UniProtKB-KW"/>
</dbReference>
<keyword evidence="3" id="KW-0012">Acyltransferase</keyword>
<evidence type="ECO:0000256" key="1">
    <source>
        <dbReference type="ARBA" id="ARBA00009861"/>
    </source>
</evidence>
<gene>
    <name evidence="4" type="ORF">ACJRO7_014963</name>
</gene>
<evidence type="ECO:0000313" key="4">
    <source>
        <dbReference type="EMBL" id="KAL3745947.1"/>
    </source>
</evidence>
<dbReference type="EMBL" id="JBJKBG010000003">
    <property type="protein sequence ID" value="KAL3745947.1"/>
    <property type="molecule type" value="Genomic_DNA"/>
</dbReference>
<evidence type="ECO:0000313" key="5">
    <source>
        <dbReference type="Proteomes" id="UP001634007"/>
    </source>
</evidence>
<dbReference type="Proteomes" id="UP001634007">
    <property type="component" value="Unassembled WGS sequence"/>
</dbReference>
<dbReference type="InterPro" id="IPR023213">
    <property type="entry name" value="CAT-like_dom_sf"/>
</dbReference>
<keyword evidence="5" id="KW-1185">Reference proteome</keyword>
<keyword evidence="2" id="KW-0808">Transferase</keyword>
<comment type="similarity">
    <text evidence="1">Belongs to the plant acyltransferase family.</text>
</comment>
<dbReference type="Pfam" id="PF02458">
    <property type="entry name" value="Transferase"/>
    <property type="match status" value="1"/>
</dbReference>
<dbReference type="AlphaFoldDB" id="A0ABD3L322"/>
<dbReference type="PANTHER" id="PTHR31623">
    <property type="entry name" value="F21J9.9"/>
    <property type="match status" value="1"/>
</dbReference>
<reference evidence="4 5" key="1">
    <citation type="submission" date="2024-11" db="EMBL/GenBank/DDBJ databases">
        <title>Chromosome-level genome assembly of Eucalyptus globulus Labill. provides insights into its genome evolution.</title>
        <authorList>
            <person name="Li X."/>
        </authorList>
    </citation>
    <scope>NUCLEOTIDE SEQUENCE [LARGE SCALE GENOMIC DNA]</scope>
    <source>
        <strain evidence="4">CL2024</strain>
        <tissue evidence="4">Fresh tender leaves</tissue>
    </source>
</reference>
<dbReference type="Gene3D" id="3.30.559.10">
    <property type="entry name" value="Chloramphenicol acetyltransferase-like domain"/>
    <property type="match status" value="2"/>
</dbReference>
<sequence>MAMKVEVFSTETVKPSSPTPSHLRNFKLCLLDQLAPPFWVPVILFYSASNNEVAANSASVTGNLKTSLSQALSLFYPLGGRIKGNSAIDCNDQGALYLEAKARFELSEVLLNPDINQLQQFLPFSSDKVVPNIEEQVIVGVQANFFDCGGIGIGICMSHKIADAASVSAFLTAWSKIALNGINGKASLITPFLKTSELFPPKDVNFQMPRRFTSREKLFTKRFRFDGESLARLRARFGSATPTRVEAVTALIWKSAVEAARKRPEWSEKYPSSVATHVVNIRSRMRPQPLPEHALGNLWQTTVAPLIDTNKGVELQDFAGSLRKSIRAIDDEYLSVLQGERGLTKAYESLTAARKLAESSAGKMESYGFSSWVKFPFYEVDLGLGRPTWVCTTGFPIGNMVFLMGTRCEDGIEAWITLPEHDMIEFESNDELLQFISLSLCS</sequence>
<protein>
    <submittedName>
        <fullName evidence="4">Uncharacterized protein</fullName>
    </submittedName>
</protein>